<dbReference type="OrthoDB" id="952861at2"/>
<protein>
    <submittedName>
        <fullName evidence="3">Endosialidase-like protein</fullName>
    </submittedName>
</protein>
<reference evidence="3 4" key="1">
    <citation type="submission" date="2018-05" db="EMBL/GenBank/DDBJ databases">
        <title>Genomic Encyclopedia of Archaeal and Bacterial Type Strains, Phase II (KMG-II): from individual species to whole genera.</title>
        <authorList>
            <person name="Goeker M."/>
        </authorList>
    </citation>
    <scope>NUCLEOTIDE SEQUENCE [LARGE SCALE GENOMIC DNA]</scope>
    <source>
        <strain evidence="3 4">DSM 22214</strain>
    </source>
</reference>
<dbReference type="AlphaFoldDB" id="A0A316EAE9"/>
<dbReference type="Proteomes" id="UP000245489">
    <property type="component" value="Unassembled WGS sequence"/>
</dbReference>
<feature type="domain" description="Peptidase S74" evidence="2">
    <location>
        <begin position="395"/>
        <end position="485"/>
    </location>
</feature>
<dbReference type="EMBL" id="QGGO01000008">
    <property type="protein sequence ID" value="PWK27102.1"/>
    <property type="molecule type" value="Genomic_DNA"/>
</dbReference>
<feature type="signal peptide" evidence="1">
    <location>
        <begin position="1"/>
        <end position="20"/>
    </location>
</feature>
<dbReference type="Pfam" id="PF13884">
    <property type="entry name" value="Peptidase_S74"/>
    <property type="match status" value="1"/>
</dbReference>
<evidence type="ECO:0000259" key="2">
    <source>
        <dbReference type="PROSITE" id="PS51688"/>
    </source>
</evidence>
<evidence type="ECO:0000256" key="1">
    <source>
        <dbReference type="SAM" id="SignalP"/>
    </source>
</evidence>
<organism evidence="3 4">
    <name type="scientific">Arcicella aurantiaca</name>
    <dbReference type="NCBI Taxonomy" id="591202"/>
    <lineage>
        <taxon>Bacteria</taxon>
        <taxon>Pseudomonadati</taxon>
        <taxon>Bacteroidota</taxon>
        <taxon>Cytophagia</taxon>
        <taxon>Cytophagales</taxon>
        <taxon>Flectobacillaceae</taxon>
        <taxon>Arcicella</taxon>
    </lineage>
</organism>
<dbReference type="InterPro" id="IPR030392">
    <property type="entry name" value="S74_ICA"/>
</dbReference>
<sequence>MKKIFLVLFCNVLFINGLHSQNYVLSPLGIRFPNYTTATRPAPNSLGAGTVLYNSTDNVLQYSQGSSWLSFGLPSGLLNQTLRNNGSSWVSDGLMQNDGNRILIGLNNNDYDGLLRVNVGDGSTGIFVSSTDNPAVYAQSNTSSAVSGFSTSGNAIYGQSTSGTGLSGVSTNGTGISASSTNGVGISAYSATKQAIYATGVTYPAIYATSQNTGLVADGGYSGVQGFSASGTGVIAGTTNGVGLSATCSNGIAIKSFADSGYAISAEANSGTAIYAKSINNGLGVWSSTNTSMSIYASSQSSYGIYGSSTSGIGIKGTSASSYGGEFFGRLRIYEGGNGTAGIEFTNGNTPREGFIGMGLGNEMGLWGYGYNNWVQRWNVATGQICHATAPTICSDIRLKKDFKALSNSLQSVVSLQGYNYYLRNEKNLNLQTGFIAQEIQKIFPELVNIGSDGYLSVDYTGLIPHLVESVKSLKNENEILQKRLLKIEELLNISDNKFEAIIEKTLNNENK</sequence>
<accession>A0A316EAE9</accession>
<evidence type="ECO:0000313" key="3">
    <source>
        <dbReference type="EMBL" id="PWK27102.1"/>
    </source>
</evidence>
<evidence type="ECO:0000313" key="4">
    <source>
        <dbReference type="Proteomes" id="UP000245489"/>
    </source>
</evidence>
<name>A0A316EAE9_9BACT</name>
<keyword evidence="1" id="KW-0732">Signal</keyword>
<dbReference type="RefSeq" id="WP_109742669.1">
    <property type="nucleotide sequence ID" value="NZ_QGGO01000008.1"/>
</dbReference>
<dbReference type="PROSITE" id="PS51688">
    <property type="entry name" value="ICA"/>
    <property type="match status" value="1"/>
</dbReference>
<keyword evidence="4" id="KW-1185">Reference proteome</keyword>
<feature type="chain" id="PRO_5016264375" evidence="1">
    <location>
        <begin position="21"/>
        <end position="512"/>
    </location>
</feature>
<comment type="caution">
    <text evidence="3">The sequence shown here is derived from an EMBL/GenBank/DDBJ whole genome shotgun (WGS) entry which is preliminary data.</text>
</comment>
<proteinExistence type="predicted"/>
<gene>
    <name evidence="3" type="ORF">LV89_01916</name>
</gene>